<evidence type="ECO:0008006" key="3">
    <source>
        <dbReference type="Google" id="ProtNLM"/>
    </source>
</evidence>
<evidence type="ECO:0000313" key="2">
    <source>
        <dbReference type="Proteomes" id="UP001470230"/>
    </source>
</evidence>
<reference evidence="1 2" key="1">
    <citation type="submission" date="2024-04" db="EMBL/GenBank/DDBJ databases">
        <title>Tritrichomonas musculus Genome.</title>
        <authorList>
            <person name="Alves-Ferreira E."/>
            <person name="Grigg M."/>
            <person name="Lorenzi H."/>
            <person name="Galac M."/>
        </authorList>
    </citation>
    <scope>NUCLEOTIDE SEQUENCE [LARGE SCALE GENOMIC DNA]</scope>
    <source>
        <strain evidence="1 2">EAF2021</strain>
    </source>
</reference>
<gene>
    <name evidence="1" type="ORF">M9Y10_036973</name>
</gene>
<proteinExistence type="predicted"/>
<accession>A0ABR2GUB0</accession>
<comment type="caution">
    <text evidence="1">The sequence shown here is derived from an EMBL/GenBank/DDBJ whole genome shotgun (WGS) entry which is preliminary data.</text>
</comment>
<name>A0ABR2GUB0_9EUKA</name>
<sequence>MKQFHFNWPSKQNIELDKQLKLLKSLISYSINLNKLEIFSKEPKIEILDGFLEKEQLITEFNVKNSISLETINNCRLFLKAQLMNDFIKNNITEYCDPQKIIIFFNQFNNIRKPIENYWLIKAQKLSQKYSSDFCIKIPDFSQTDIISLLINPMTNHKGCIFNEIDIPESFFNDLYVISQTKETFDQIKIEIFEIIKKYLATNYQTEFEEYLKSKLDDFDDFLNQIQEQDFISNNLQPLFKIIQNVINIGNKIPSKIDYELLDFSDFEDLNNLDFNSYLNKYPNKGFYISQFPDIKAHMDAIYQIWGERKEKFPLELFEFRIFSQFHRIQFQIPIKEANDSLREIQEFINDQIDLILANEEIIFCHFIEFLIQKVPSFFTKTFYSEYVRDIIISLVTVPKDKTIQHYIVVFLKEFIPKILKKIGSFEWETFILNEELKYEMKEENEIINFLTNPWKYVLKEIDETIRPGYSNNINAVNEIYNKMKNMILTITTEESIKELNKCVNEDIEFYKEKLVQDYNIAKNSIVTEQDVLDKWTIYSQQVSSFISLIPSLPSTSMSKSSPPLLPGQSFDEFYTFFSQNLSSFSNNETRILAFLPKKANSDFIHKLKYFLNGKNVEIHFKITGKVILFSLPYDIQIESLKMESTSILFKVLKIKYNHSKSKLCPSISSLIRSYKLFDEFNNRLLLNSVRVDDCNRIQNEINKVSIAFGKLNVNEFIQKLNQMKSILPLNSFNNINELNDVTNNLRSELIILINVHYLNNEENLKPPKTTNFLSNYLQDEDLIDEIDLDPFMNFLECFPAFSSIYNELDQLIYNSNLFSLSPKVKNQQIICNSDLNFANKMIKFDFSDNFLTPSIFKDENELKTTVKSIEINCDSCDLLPLQIRFRNFTDEELICQFKQENKEFPLLTYKNDHEFLIIEMPVDSIFKKEKNPDEEKTFIFNGKILLCTKYNRSISTEIEYTIKFNYVTESSNLNELKSNFFKVNFNFCLLSNFALFPEKITIASFYSKFNEIINSVYFLPSNIYGLIENDKDDDQAQELLNQLETIYSWQNECSLCFPFCSLQTKFLKALSSTFDQLYKCNLNLSKFPHELIHSKNCIDNNNSLQSKVQINEIGGDDDKDETVLNLNDDNSNDAIDN</sequence>
<organism evidence="1 2">
    <name type="scientific">Tritrichomonas musculus</name>
    <dbReference type="NCBI Taxonomy" id="1915356"/>
    <lineage>
        <taxon>Eukaryota</taxon>
        <taxon>Metamonada</taxon>
        <taxon>Parabasalia</taxon>
        <taxon>Tritrichomonadida</taxon>
        <taxon>Tritrichomonadidae</taxon>
        <taxon>Tritrichomonas</taxon>
    </lineage>
</organism>
<keyword evidence="2" id="KW-1185">Reference proteome</keyword>
<evidence type="ECO:0000313" key="1">
    <source>
        <dbReference type="EMBL" id="KAK8836942.1"/>
    </source>
</evidence>
<dbReference type="Proteomes" id="UP001470230">
    <property type="component" value="Unassembled WGS sequence"/>
</dbReference>
<protein>
    <recommendedName>
        <fullName evidence="3">Dynein heavy chain linker domain-containing protein</fullName>
    </recommendedName>
</protein>
<dbReference type="EMBL" id="JAPFFF010000062">
    <property type="protein sequence ID" value="KAK8836942.1"/>
    <property type="molecule type" value="Genomic_DNA"/>
</dbReference>